<dbReference type="RefSeq" id="WP_303730440.1">
    <property type="nucleotide sequence ID" value="NZ_DULP01000145.1"/>
</dbReference>
<gene>
    <name evidence="2" type="ORF">GXX24_09750</name>
</gene>
<name>A0A832PMG7_9RHOB</name>
<keyword evidence="1" id="KW-1133">Transmembrane helix</keyword>
<organism evidence="2 3">
    <name type="scientific">Paracoccus solventivorans</name>
    <dbReference type="NCBI Taxonomy" id="53463"/>
    <lineage>
        <taxon>Bacteria</taxon>
        <taxon>Pseudomonadati</taxon>
        <taxon>Pseudomonadota</taxon>
        <taxon>Alphaproteobacteria</taxon>
        <taxon>Rhodobacterales</taxon>
        <taxon>Paracoccaceae</taxon>
        <taxon>Paracoccus</taxon>
    </lineage>
</organism>
<keyword evidence="1" id="KW-0812">Transmembrane</keyword>
<protein>
    <recommendedName>
        <fullName evidence="4">Bacteriophage holin of superfamily 6 (Holin_LLH)</fullName>
    </recommendedName>
</protein>
<evidence type="ECO:0000256" key="1">
    <source>
        <dbReference type="SAM" id="Phobius"/>
    </source>
</evidence>
<comment type="caution">
    <text evidence="2">The sequence shown here is derived from an EMBL/GenBank/DDBJ whole genome shotgun (WGS) entry which is preliminary data.</text>
</comment>
<keyword evidence="1" id="KW-0472">Membrane</keyword>
<dbReference type="Proteomes" id="UP000580830">
    <property type="component" value="Unassembled WGS sequence"/>
</dbReference>
<accession>A0A832PMG7</accession>
<feature type="transmembrane region" description="Helical" evidence="1">
    <location>
        <begin position="12"/>
        <end position="36"/>
    </location>
</feature>
<evidence type="ECO:0008006" key="4">
    <source>
        <dbReference type="Google" id="ProtNLM"/>
    </source>
</evidence>
<evidence type="ECO:0000313" key="3">
    <source>
        <dbReference type="Proteomes" id="UP000580830"/>
    </source>
</evidence>
<dbReference type="EMBL" id="DULP01000145">
    <property type="protein sequence ID" value="HHW34403.1"/>
    <property type="molecule type" value="Genomic_DNA"/>
</dbReference>
<reference evidence="2 3" key="1">
    <citation type="journal article" date="2020" name="Biotechnol. Biofuels">
        <title>New insights from the biogas microbiome by comprehensive genome-resolved metagenomics of nearly 1600 species originating from multiple anaerobic digesters.</title>
        <authorList>
            <person name="Campanaro S."/>
            <person name="Treu L."/>
            <person name="Rodriguez-R L.M."/>
            <person name="Kovalovszki A."/>
            <person name="Ziels R.M."/>
            <person name="Maus I."/>
            <person name="Zhu X."/>
            <person name="Kougias P.G."/>
            <person name="Basile A."/>
            <person name="Luo G."/>
            <person name="Schluter A."/>
            <person name="Konstantinidis K.T."/>
            <person name="Angelidaki I."/>
        </authorList>
    </citation>
    <scope>NUCLEOTIDE SEQUENCE [LARGE SCALE GENOMIC DNA]</scope>
    <source>
        <strain evidence="2">AS04akNAM_125</strain>
    </source>
</reference>
<evidence type="ECO:0000313" key="2">
    <source>
        <dbReference type="EMBL" id="HHW34403.1"/>
    </source>
</evidence>
<sequence length="138" mass="14767">MLSTVQSILQPIIVDLLTYGVVALMGVIASGLPGFLRRRVEAVDRQAVYHAVDTVATLLFAAVRRNPAAAVTDAAVSAAARGVLDKMPGVVRRLAPTQAAIEDMIRARLQERLDAALGRDRLAEELRRLGLEAVTVQG</sequence>
<dbReference type="AlphaFoldDB" id="A0A832PMG7"/>
<proteinExistence type="predicted"/>